<evidence type="ECO:0000313" key="10">
    <source>
        <dbReference type="EMBL" id="CAF1054089.1"/>
    </source>
</evidence>
<proteinExistence type="predicted"/>
<evidence type="ECO:0000256" key="8">
    <source>
        <dbReference type="SAM" id="Phobius"/>
    </source>
</evidence>
<dbReference type="InterPro" id="IPR000276">
    <property type="entry name" value="GPCR_Rhodpsn"/>
</dbReference>
<evidence type="ECO:0000256" key="2">
    <source>
        <dbReference type="ARBA" id="ARBA00022692"/>
    </source>
</evidence>
<feature type="transmembrane region" description="Helical" evidence="8">
    <location>
        <begin position="237"/>
        <end position="260"/>
    </location>
</feature>
<keyword evidence="2 8" id="KW-0812">Transmembrane</keyword>
<evidence type="ECO:0000256" key="3">
    <source>
        <dbReference type="ARBA" id="ARBA00022989"/>
    </source>
</evidence>
<organism evidence="10 11">
    <name type="scientific">Adineta steineri</name>
    <dbReference type="NCBI Taxonomy" id="433720"/>
    <lineage>
        <taxon>Eukaryota</taxon>
        <taxon>Metazoa</taxon>
        <taxon>Spiralia</taxon>
        <taxon>Gnathifera</taxon>
        <taxon>Rotifera</taxon>
        <taxon>Eurotatoria</taxon>
        <taxon>Bdelloidea</taxon>
        <taxon>Adinetida</taxon>
        <taxon>Adinetidae</taxon>
        <taxon>Adineta</taxon>
    </lineage>
</organism>
<dbReference type="GO" id="GO:0005886">
    <property type="term" value="C:plasma membrane"/>
    <property type="evidence" value="ECO:0007669"/>
    <property type="project" value="TreeGrafter"/>
</dbReference>
<gene>
    <name evidence="10" type="ORF">JYZ213_LOCUS18845</name>
</gene>
<feature type="transmembrane region" description="Helical" evidence="8">
    <location>
        <begin position="131"/>
        <end position="156"/>
    </location>
</feature>
<evidence type="ECO:0000256" key="1">
    <source>
        <dbReference type="ARBA" id="ARBA00004141"/>
    </source>
</evidence>
<dbReference type="PANTHER" id="PTHR24243">
    <property type="entry name" value="G-PROTEIN COUPLED RECEPTOR"/>
    <property type="match status" value="1"/>
</dbReference>
<dbReference type="SUPFAM" id="SSF81321">
    <property type="entry name" value="Family A G protein-coupled receptor-like"/>
    <property type="match status" value="1"/>
</dbReference>
<evidence type="ECO:0000259" key="9">
    <source>
        <dbReference type="PROSITE" id="PS50262"/>
    </source>
</evidence>
<keyword evidence="6" id="KW-0675">Receptor</keyword>
<sequence length="344" mass="39476">MSSVASLTLISQQFTIYFGIPVFFFGLIGNCLNILMFLSKNLFPSSPCQLYFLTASISSLIAIIIPLSLRILIGLQYDLTKTNLFLCKSRQYLGHVSILASLTCVSLATIDRYLISCREVRFRQMSKISTARILCILTIVFWSLHGLPIVIMVNIYPAAANQTVCVNRSIIYGYYLNYFIILILYNILPLAIFILFGLLTWRNMHKIQRRRIEPQQQQQQQRLPTTQRQEYQLTKMLLLQISSISISTIPYAINTLYNTITSQIQKDSLRTAQENLSTTVTNFLFYLNFAVSFYIYLISSKSLRKKFFRKFLSTYSGCKQVTHAISTITAPTANNLDRTTTRNN</sequence>
<keyword evidence="3 8" id="KW-1133">Transmembrane helix</keyword>
<evidence type="ECO:0000256" key="6">
    <source>
        <dbReference type="ARBA" id="ARBA00023170"/>
    </source>
</evidence>
<feature type="transmembrane region" description="Helical" evidence="8">
    <location>
        <begin position="280"/>
        <end position="299"/>
    </location>
</feature>
<dbReference type="AlphaFoldDB" id="A0A814KQB5"/>
<reference evidence="10" key="1">
    <citation type="submission" date="2021-02" db="EMBL/GenBank/DDBJ databases">
        <authorList>
            <person name="Nowell W R."/>
        </authorList>
    </citation>
    <scope>NUCLEOTIDE SEQUENCE</scope>
</reference>
<comment type="subcellular location">
    <subcellularLocation>
        <location evidence="1">Membrane</location>
        <topology evidence="1">Multi-pass membrane protein</topology>
    </subcellularLocation>
</comment>
<keyword evidence="5 8" id="KW-0472">Membrane</keyword>
<evidence type="ECO:0000256" key="5">
    <source>
        <dbReference type="ARBA" id="ARBA00023136"/>
    </source>
</evidence>
<dbReference type="Proteomes" id="UP000663845">
    <property type="component" value="Unassembled WGS sequence"/>
</dbReference>
<dbReference type="PRINTS" id="PR00237">
    <property type="entry name" value="GPCRRHODOPSN"/>
</dbReference>
<feature type="transmembrane region" description="Helical" evidence="8">
    <location>
        <begin position="92"/>
        <end position="110"/>
    </location>
</feature>
<comment type="caution">
    <text evidence="10">The sequence shown here is derived from an EMBL/GenBank/DDBJ whole genome shotgun (WGS) entry which is preliminary data.</text>
</comment>
<dbReference type="InterPro" id="IPR017452">
    <property type="entry name" value="GPCR_Rhodpsn_7TM"/>
</dbReference>
<feature type="domain" description="G-protein coupled receptors family 1 profile" evidence="9">
    <location>
        <begin position="29"/>
        <end position="296"/>
    </location>
</feature>
<evidence type="ECO:0000256" key="4">
    <source>
        <dbReference type="ARBA" id="ARBA00023040"/>
    </source>
</evidence>
<dbReference type="PANTHER" id="PTHR24243:SF230">
    <property type="entry name" value="G-PROTEIN COUPLED RECEPTORS FAMILY 1 PROFILE DOMAIN-CONTAINING PROTEIN"/>
    <property type="match status" value="1"/>
</dbReference>
<dbReference type="EMBL" id="CAJNOG010000186">
    <property type="protein sequence ID" value="CAF1054089.1"/>
    <property type="molecule type" value="Genomic_DNA"/>
</dbReference>
<feature type="transmembrane region" description="Helical" evidence="8">
    <location>
        <begin position="16"/>
        <end position="38"/>
    </location>
</feature>
<protein>
    <recommendedName>
        <fullName evidence="9">G-protein coupled receptors family 1 profile domain-containing protein</fullName>
    </recommendedName>
</protein>
<feature type="transmembrane region" description="Helical" evidence="8">
    <location>
        <begin position="50"/>
        <end position="72"/>
    </location>
</feature>
<evidence type="ECO:0000256" key="7">
    <source>
        <dbReference type="ARBA" id="ARBA00023224"/>
    </source>
</evidence>
<evidence type="ECO:0000313" key="11">
    <source>
        <dbReference type="Proteomes" id="UP000663845"/>
    </source>
</evidence>
<dbReference type="Pfam" id="PF00001">
    <property type="entry name" value="7tm_1"/>
    <property type="match status" value="1"/>
</dbReference>
<keyword evidence="7" id="KW-0807">Transducer</keyword>
<accession>A0A814KQB5</accession>
<dbReference type="GO" id="GO:0004930">
    <property type="term" value="F:G protein-coupled receptor activity"/>
    <property type="evidence" value="ECO:0007669"/>
    <property type="project" value="UniProtKB-KW"/>
</dbReference>
<dbReference type="PROSITE" id="PS50262">
    <property type="entry name" value="G_PROTEIN_RECEP_F1_2"/>
    <property type="match status" value="1"/>
</dbReference>
<keyword evidence="4" id="KW-0297">G-protein coupled receptor</keyword>
<feature type="transmembrane region" description="Helical" evidence="8">
    <location>
        <begin position="176"/>
        <end position="201"/>
    </location>
</feature>
<dbReference type="Gene3D" id="1.20.1070.10">
    <property type="entry name" value="Rhodopsin 7-helix transmembrane proteins"/>
    <property type="match status" value="1"/>
</dbReference>
<name>A0A814KQB5_9BILA</name>